<dbReference type="EMBL" id="KZ819336">
    <property type="protein sequence ID" value="PWN18535.1"/>
    <property type="molecule type" value="Genomic_DNA"/>
</dbReference>
<reference evidence="10 11" key="1">
    <citation type="journal article" date="2018" name="Mol. Biol. Evol.">
        <title>Broad Genomic Sampling Reveals a Smut Pathogenic Ancestry of the Fungal Clade Ustilaginomycotina.</title>
        <authorList>
            <person name="Kijpornyongpan T."/>
            <person name="Mondo S.J."/>
            <person name="Barry K."/>
            <person name="Sandor L."/>
            <person name="Lee J."/>
            <person name="Lipzen A."/>
            <person name="Pangilinan J."/>
            <person name="LaButti K."/>
            <person name="Hainaut M."/>
            <person name="Henrissat B."/>
            <person name="Grigoriev I.V."/>
            <person name="Spatafora J.W."/>
            <person name="Aime M.C."/>
        </authorList>
    </citation>
    <scope>NUCLEOTIDE SEQUENCE [LARGE SCALE GENOMIC DNA]</scope>
    <source>
        <strain evidence="10 11">MCA 4718</strain>
    </source>
</reference>
<sequence length="730" mass="79845">MPGCFSVFKSIPTSGERPLALSRQPTAASSKSTLVDDGSSSFNEKLCPNDKPSAHPPRSLLKPTPTGDRLTALRALMSAADLDLYLVPSDDAHASEYTAPRDQLRGFISGFTGSAGFAIVAKEGFAGLWTDSRYFVQAEQQLDAEHWTLFKLGLPEVPGWEQWLTSESFEVLGKKKLTFGVDARLISQGTVKSLLEKGNVGSYKLEGVFDEDSLVAKVWSDPHLPFHQSYPPALDTPVHQHPLEFAGEEAQSKLGKIVQWLNGADMADLVGEKSKSQLLSKKYGPKRGEHYVVNALDEVAWTLNLRGLSIPYNPVFPAYLVISVPSDESRTSAKTAYSAQLFVPPQLLSHNVDAGTYSYVTSTLNVAVLDYADIWSALKELPGKGKVILGDKASYALVSSVGSERASLQPNGGLPIALLKARKNAVELEGMRKAYLRDGIAWAKWAAWLEETVQRRGSSSINEWDAAVRFQQIRSGMHNYAGFDAYESISASGGNAALPHYETPEEGSKVIDRVTPYLNDSGAQYFDGTIDCTRTVHFGKPTKEQKHAYTRVLQGHIAIDSAIFPEGTSGAALDTLARINLWKDKLNYLHGTGHGIGSFGYVHEGPSNFWFGISAGATGASYIPLQPGFTLSNEPGFYKPNKHSGIEDGGFGLRIESIVAVKALQPDVNGGKWLGFERLTRVPIATNLVDFSLLTPTEKKWLKDHNEQIKKEVGPFLRGDKRAKKWLDKQ</sequence>
<evidence type="ECO:0000256" key="4">
    <source>
        <dbReference type="ARBA" id="ARBA00022801"/>
    </source>
</evidence>
<keyword evidence="11" id="KW-1185">Reference proteome</keyword>
<dbReference type="Pfam" id="PF16188">
    <property type="entry name" value="Peptidase_M24_C"/>
    <property type="match status" value="1"/>
</dbReference>
<dbReference type="InterPro" id="IPR000587">
    <property type="entry name" value="Creatinase_N"/>
</dbReference>
<keyword evidence="4" id="KW-0378">Hydrolase</keyword>
<name>A0A316U6E9_9BASI</name>
<evidence type="ECO:0000256" key="1">
    <source>
        <dbReference type="ARBA" id="ARBA00001936"/>
    </source>
</evidence>
<proteinExistence type="inferred from homology"/>
<evidence type="ECO:0000259" key="7">
    <source>
        <dbReference type="Pfam" id="PF00557"/>
    </source>
</evidence>
<feature type="domain" description="Peptidase M24 C-terminal" evidence="9">
    <location>
        <begin position="672"/>
        <end position="730"/>
    </location>
</feature>
<evidence type="ECO:0000256" key="3">
    <source>
        <dbReference type="ARBA" id="ARBA00022723"/>
    </source>
</evidence>
<dbReference type="PANTHER" id="PTHR43763">
    <property type="entry name" value="XAA-PRO AMINOPEPTIDASE 1"/>
    <property type="match status" value="1"/>
</dbReference>
<feature type="region of interest" description="Disordered" evidence="6">
    <location>
        <begin position="16"/>
        <end position="65"/>
    </location>
</feature>
<evidence type="ECO:0000313" key="11">
    <source>
        <dbReference type="Proteomes" id="UP000245942"/>
    </source>
</evidence>
<accession>A0A316U6E9</accession>
<dbReference type="GO" id="GO:0005737">
    <property type="term" value="C:cytoplasm"/>
    <property type="evidence" value="ECO:0007669"/>
    <property type="project" value="UniProtKB-ARBA"/>
</dbReference>
<dbReference type="Gene3D" id="3.40.350.10">
    <property type="entry name" value="Creatinase/prolidase N-terminal domain"/>
    <property type="match status" value="2"/>
</dbReference>
<feature type="domain" description="Creatinase N-terminal" evidence="8">
    <location>
        <begin position="69"/>
        <end position="198"/>
    </location>
</feature>
<dbReference type="SUPFAM" id="SSF55920">
    <property type="entry name" value="Creatinase/aminopeptidase"/>
    <property type="match status" value="1"/>
</dbReference>
<evidence type="ECO:0000256" key="2">
    <source>
        <dbReference type="ARBA" id="ARBA00008766"/>
    </source>
</evidence>
<dbReference type="InterPro" id="IPR000994">
    <property type="entry name" value="Pept_M24"/>
</dbReference>
<dbReference type="Pfam" id="PF00557">
    <property type="entry name" value="Peptidase_M24"/>
    <property type="match status" value="1"/>
</dbReference>
<feature type="compositionally biased region" description="Polar residues" evidence="6">
    <location>
        <begin position="23"/>
        <end position="43"/>
    </location>
</feature>
<comment type="similarity">
    <text evidence="2">Belongs to the peptidase M24B family.</text>
</comment>
<keyword evidence="5" id="KW-0464">Manganese</keyword>
<evidence type="ECO:0000259" key="9">
    <source>
        <dbReference type="Pfam" id="PF16188"/>
    </source>
</evidence>
<keyword evidence="10" id="KW-0645">Protease</keyword>
<dbReference type="InterPro" id="IPR029149">
    <property type="entry name" value="Creatin/AminoP/Spt16_N"/>
</dbReference>
<dbReference type="Proteomes" id="UP000245942">
    <property type="component" value="Unassembled WGS sequence"/>
</dbReference>
<dbReference type="Gene3D" id="3.90.230.10">
    <property type="entry name" value="Creatinase/methionine aminopeptidase superfamily"/>
    <property type="match status" value="1"/>
</dbReference>
<dbReference type="AlphaFoldDB" id="A0A316U6E9"/>
<dbReference type="InterPro" id="IPR032416">
    <property type="entry name" value="Peptidase_M24_C"/>
</dbReference>
<dbReference type="Pfam" id="PF01321">
    <property type="entry name" value="Creatinase_N"/>
    <property type="match status" value="1"/>
</dbReference>
<evidence type="ECO:0000259" key="8">
    <source>
        <dbReference type="Pfam" id="PF01321"/>
    </source>
</evidence>
<evidence type="ECO:0000313" key="10">
    <source>
        <dbReference type="EMBL" id="PWN18535.1"/>
    </source>
</evidence>
<protein>
    <submittedName>
        <fullName evidence="10">Creatinase/aminopeptidase</fullName>
    </submittedName>
</protein>
<keyword evidence="10" id="KW-0031">Aminopeptidase</keyword>
<dbReference type="GO" id="GO:0046872">
    <property type="term" value="F:metal ion binding"/>
    <property type="evidence" value="ECO:0007669"/>
    <property type="project" value="UniProtKB-KW"/>
</dbReference>
<dbReference type="RefSeq" id="XP_025345695.1">
    <property type="nucleotide sequence ID" value="XM_025493903.1"/>
</dbReference>
<feature type="domain" description="Peptidase M24" evidence="7">
    <location>
        <begin position="429"/>
        <end position="662"/>
    </location>
</feature>
<comment type="cofactor">
    <cofactor evidence="1">
        <name>Mn(2+)</name>
        <dbReference type="ChEBI" id="CHEBI:29035"/>
    </cofactor>
</comment>
<organism evidence="10 11">
    <name type="scientific">Pseudomicrostroma glucosiphilum</name>
    <dbReference type="NCBI Taxonomy" id="1684307"/>
    <lineage>
        <taxon>Eukaryota</taxon>
        <taxon>Fungi</taxon>
        <taxon>Dikarya</taxon>
        <taxon>Basidiomycota</taxon>
        <taxon>Ustilaginomycotina</taxon>
        <taxon>Exobasidiomycetes</taxon>
        <taxon>Microstromatales</taxon>
        <taxon>Microstromatales incertae sedis</taxon>
        <taxon>Pseudomicrostroma</taxon>
    </lineage>
</organism>
<dbReference type="InterPro" id="IPR050422">
    <property type="entry name" value="X-Pro_aminopeptidase_P"/>
</dbReference>
<keyword evidence="3" id="KW-0479">Metal-binding</keyword>
<evidence type="ECO:0000256" key="5">
    <source>
        <dbReference type="ARBA" id="ARBA00023211"/>
    </source>
</evidence>
<dbReference type="InterPro" id="IPR036005">
    <property type="entry name" value="Creatinase/aminopeptidase-like"/>
</dbReference>
<evidence type="ECO:0000256" key="6">
    <source>
        <dbReference type="SAM" id="MobiDB-lite"/>
    </source>
</evidence>
<dbReference type="GO" id="GO:0004177">
    <property type="term" value="F:aminopeptidase activity"/>
    <property type="evidence" value="ECO:0007669"/>
    <property type="project" value="UniProtKB-KW"/>
</dbReference>
<dbReference type="SUPFAM" id="SSF53092">
    <property type="entry name" value="Creatinase/prolidase N-terminal domain"/>
    <property type="match status" value="1"/>
</dbReference>
<dbReference type="FunFam" id="3.90.230.10:FF:000007">
    <property type="entry name" value="Xaa-Pro aminopeptidase P"/>
    <property type="match status" value="1"/>
</dbReference>
<dbReference type="Pfam" id="PF16189">
    <property type="entry name" value="Creatinase_N_2"/>
    <property type="match status" value="1"/>
</dbReference>
<dbReference type="STRING" id="1684307.A0A316U6E9"/>
<dbReference type="GeneID" id="37015637"/>
<dbReference type="OrthoDB" id="9995434at2759"/>
<gene>
    <name evidence="10" type="ORF">BCV69DRAFT_295356</name>
</gene>
<dbReference type="PANTHER" id="PTHR43763:SF17">
    <property type="entry name" value="AMINOPEPTIDASE P, CYTOPLASMIC-RELATED"/>
    <property type="match status" value="1"/>
</dbReference>